<name>A0A329RQ06_9STRA</name>
<dbReference type="Proteomes" id="UP000736787">
    <property type="component" value="Unassembled WGS sequence"/>
</dbReference>
<organism evidence="4 5">
    <name type="scientific">Phytophthora cactorum</name>
    <dbReference type="NCBI Taxonomy" id="29920"/>
    <lineage>
        <taxon>Eukaryota</taxon>
        <taxon>Sar</taxon>
        <taxon>Stramenopiles</taxon>
        <taxon>Oomycota</taxon>
        <taxon>Peronosporomycetes</taxon>
        <taxon>Peronosporales</taxon>
        <taxon>Peronosporaceae</taxon>
        <taxon>Phytophthora</taxon>
    </lineage>
</organism>
<dbReference type="EMBL" id="MJFZ01000653">
    <property type="protein sequence ID" value="RAW26410.1"/>
    <property type="molecule type" value="Genomic_DNA"/>
</dbReference>
<reference evidence="2" key="2">
    <citation type="submission" date="2018-10" db="EMBL/GenBank/DDBJ databases">
        <title>Effector identification in a new, highly contiguous assembly of the strawberry crown rot pathogen Phytophthora cactorum.</title>
        <authorList>
            <person name="Armitage A.D."/>
            <person name="Nellist C.F."/>
            <person name="Bates H."/>
            <person name="Vickerstaff R.J."/>
            <person name="Harrison R.J."/>
        </authorList>
    </citation>
    <scope>NUCLEOTIDE SEQUENCE</scope>
    <source>
        <strain evidence="2">4040</strain>
        <strain evidence="3">P415</strain>
    </source>
</reference>
<evidence type="ECO:0000313" key="3">
    <source>
        <dbReference type="EMBL" id="KAG2990050.1"/>
    </source>
</evidence>
<dbReference type="EMBL" id="RCML01000123">
    <property type="protein sequence ID" value="KAG2990050.1"/>
    <property type="molecule type" value="Genomic_DNA"/>
</dbReference>
<dbReference type="EMBL" id="RCMK01000118">
    <property type="protein sequence ID" value="KAG2948117.1"/>
    <property type="molecule type" value="Genomic_DNA"/>
</dbReference>
<keyword evidence="5" id="KW-1185">Reference proteome</keyword>
<accession>A0A329RQ06</accession>
<comment type="caution">
    <text evidence="4">The sequence shown here is derived from an EMBL/GenBank/DDBJ whole genome shotgun (WGS) entry which is preliminary data.</text>
</comment>
<reference evidence="4 5" key="1">
    <citation type="submission" date="2018-01" db="EMBL/GenBank/DDBJ databases">
        <title>Draft genome of the strawberry crown rot pathogen Phytophthora cactorum.</title>
        <authorList>
            <person name="Armitage A.D."/>
            <person name="Lysoe E."/>
            <person name="Nellist C.F."/>
            <person name="Harrison R.J."/>
            <person name="Brurberg M.B."/>
        </authorList>
    </citation>
    <scope>NUCLEOTIDE SEQUENCE [LARGE SCALE GENOMIC DNA]</scope>
    <source>
        <strain evidence="4 5">10300</strain>
    </source>
</reference>
<feature type="compositionally biased region" description="Polar residues" evidence="1">
    <location>
        <begin position="62"/>
        <end position="74"/>
    </location>
</feature>
<evidence type="ECO:0000313" key="5">
    <source>
        <dbReference type="Proteomes" id="UP000251314"/>
    </source>
</evidence>
<dbReference type="VEuPathDB" id="FungiDB:PC110_g17187"/>
<gene>
    <name evidence="4" type="ORF">PC110_g17187</name>
    <name evidence="2" type="ORF">PC117_g6258</name>
    <name evidence="3" type="ORF">PC118_g5807</name>
</gene>
<evidence type="ECO:0000256" key="1">
    <source>
        <dbReference type="SAM" id="MobiDB-lite"/>
    </source>
</evidence>
<dbReference type="Proteomes" id="UP000697107">
    <property type="component" value="Unassembled WGS sequence"/>
</dbReference>
<dbReference type="Proteomes" id="UP000251314">
    <property type="component" value="Unassembled WGS sequence"/>
</dbReference>
<evidence type="ECO:0000313" key="2">
    <source>
        <dbReference type="EMBL" id="KAG2948117.1"/>
    </source>
</evidence>
<feature type="region of interest" description="Disordered" evidence="1">
    <location>
        <begin position="33"/>
        <end position="87"/>
    </location>
</feature>
<evidence type="ECO:0000313" key="4">
    <source>
        <dbReference type="EMBL" id="RAW26410.1"/>
    </source>
</evidence>
<protein>
    <submittedName>
        <fullName evidence="4">Uncharacterized protein</fullName>
    </submittedName>
</protein>
<sequence length="87" mass="9580">MDLSYAEDEEAELLATEQRVGIRRRYTCGSSRRLRSSYPVRNQRKASPSQPAGSSRGKGDSQCPTGEYLSSVSLRGQRATGLSPEEN</sequence>
<proteinExistence type="predicted"/>
<dbReference type="OrthoDB" id="10323455at2759"/>
<dbReference type="AlphaFoldDB" id="A0A329RQ06"/>